<keyword evidence="1" id="KW-0732">Signal</keyword>
<name>A0A426V871_9BURK</name>
<gene>
    <name evidence="2" type="ORF">EIP75_16735</name>
</gene>
<dbReference type="Proteomes" id="UP000269265">
    <property type="component" value="Unassembled WGS sequence"/>
</dbReference>
<evidence type="ECO:0000313" key="3">
    <source>
        <dbReference type="Proteomes" id="UP000269265"/>
    </source>
</evidence>
<evidence type="ECO:0000313" key="2">
    <source>
        <dbReference type="EMBL" id="RRS03137.1"/>
    </source>
</evidence>
<comment type="caution">
    <text evidence="2">The sequence shown here is derived from an EMBL/GenBank/DDBJ whole genome shotgun (WGS) entry which is preliminary data.</text>
</comment>
<reference evidence="2 3" key="1">
    <citation type="submission" date="2018-12" db="EMBL/GenBank/DDBJ databases">
        <title>The whole draft genome of Aquabacterium sp. SJQ9.</title>
        <authorList>
            <person name="Sun L."/>
            <person name="Gao X."/>
            <person name="Chen W."/>
            <person name="Huang K."/>
        </authorList>
    </citation>
    <scope>NUCLEOTIDE SEQUENCE [LARGE SCALE GENOMIC DNA]</scope>
    <source>
        <strain evidence="2 3">SJQ9</strain>
    </source>
</reference>
<dbReference type="RefSeq" id="WP_125244431.1">
    <property type="nucleotide sequence ID" value="NZ_RSED01000014.1"/>
</dbReference>
<evidence type="ECO:0000256" key="1">
    <source>
        <dbReference type="SAM" id="SignalP"/>
    </source>
</evidence>
<proteinExistence type="predicted"/>
<organism evidence="2 3">
    <name type="scientific">Aquabacterium soli</name>
    <dbReference type="NCBI Taxonomy" id="2493092"/>
    <lineage>
        <taxon>Bacteria</taxon>
        <taxon>Pseudomonadati</taxon>
        <taxon>Pseudomonadota</taxon>
        <taxon>Betaproteobacteria</taxon>
        <taxon>Burkholderiales</taxon>
        <taxon>Aquabacterium</taxon>
    </lineage>
</organism>
<accession>A0A426V871</accession>
<dbReference type="EMBL" id="RSED01000014">
    <property type="protein sequence ID" value="RRS03137.1"/>
    <property type="molecule type" value="Genomic_DNA"/>
</dbReference>
<protein>
    <submittedName>
        <fullName evidence="2">Uncharacterized protein</fullName>
    </submittedName>
</protein>
<sequence length="190" mass="20625">MKRLALAAWLLHALLAQAVPLDHPPDTRRPTPADGLAAARPVLSCKLARHHKMDLLAAPVGPDTVVLSTRLRGKSQPAFSDAPSRPPVAGKLALRLCLDGVLVYALQHDGGIRGAVLRRHPDTHKVQRLEFSDTALPYGLYVNGDEMRLVVPTTGANHASHYMIYSSRTGQGRPSNMLPSASKFTFYALQ</sequence>
<dbReference type="AlphaFoldDB" id="A0A426V871"/>
<feature type="signal peptide" evidence="1">
    <location>
        <begin position="1"/>
        <end position="18"/>
    </location>
</feature>
<feature type="chain" id="PRO_5019539385" evidence="1">
    <location>
        <begin position="19"/>
        <end position="190"/>
    </location>
</feature>
<keyword evidence="3" id="KW-1185">Reference proteome</keyword>